<feature type="transmembrane region" description="Helical" evidence="1">
    <location>
        <begin position="55"/>
        <end position="73"/>
    </location>
</feature>
<dbReference type="EMBL" id="SLZU01000016">
    <property type="protein sequence ID" value="TCS60014.1"/>
    <property type="molecule type" value="Genomic_DNA"/>
</dbReference>
<proteinExistence type="predicted"/>
<accession>A0A4R3J4B9</accession>
<dbReference type="OrthoDB" id="9812349at2"/>
<dbReference type="Proteomes" id="UP000295696">
    <property type="component" value="Unassembled WGS sequence"/>
</dbReference>
<keyword evidence="1" id="KW-1133">Transmembrane helix</keyword>
<keyword evidence="1" id="KW-0812">Transmembrane</keyword>
<keyword evidence="1" id="KW-0472">Membrane</keyword>
<gene>
    <name evidence="2" type="ORF">EDD52_11624</name>
</gene>
<dbReference type="AlphaFoldDB" id="A0A4R3J4B9"/>
<organism evidence="2 3">
    <name type="scientific">Primorskyibacter sedentarius</name>
    <dbReference type="NCBI Taxonomy" id="745311"/>
    <lineage>
        <taxon>Bacteria</taxon>
        <taxon>Pseudomonadati</taxon>
        <taxon>Pseudomonadota</taxon>
        <taxon>Alphaproteobacteria</taxon>
        <taxon>Rhodobacterales</taxon>
        <taxon>Roseobacteraceae</taxon>
        <taxon>Primorskyibacter</taxon>
    </lineage>
</organism>
<sequence length="174" mass="18582">MTIARTILSEASRSFDLGGRTARADYLWFLFFSVVAFAASLALCIRFLPADHIAAGIYTVTAIFYLPITAAGVRRLHDVGESGKLMLDPLKPAMALGVVLLLVALAAESSSAVRLIAFIAAFFFGTIVVALLLIASLTVTIMTLAYFSNTMGMLLLPSQPGPNKYGPNPNEVPQ</sequence>
<dbReference type="RefSeq" id="WP_132247444.1">
    <property type="nucleotide sequence ID" value="NZ_SLZU01000016.1"/>
</dbReference>
<feature type="transmembrane region" description="Helical" evidence="1">
    <location>
        <begin position="116"/>
        <end position="147"/>
    </location>
</feature>
<feature type="transmembrane region" description="Helical" evidence="1">
    <location>
        <begin position="93"/>
        <end position="109"/>
    </location>
</feature>
<name>A0A4R3J4B9_9RHOB</name>
<keyword evidence="3" id="KW-1185">Reference proteome</keyword>
<reference evidence="2 3" key="1">
    <citation type="submission" date="2019-03" db="EMBL/GenBank/DDBJ databases">
        <title>Genomic Encyclopedia of Type Strains, Phase IV (KMG-IV): sequencing the most valuable type-strain genomes for metagenomic binning, comparative biology and taxonomic classification.</title>
        <authorList>
            <person name="Goeker M."/>
        </authorList>
    </citation>
    <scope>NUCLEOTIDE SEQUENCE [LARGE SCALE GENOMIC DNA]</scope>
    <source>
        <strain evidence="2 3">DSM 104836</strain>
    </source>
</reference>
<evidence type="ECO:0000256" key="1">
    <source>
        <dbReference type="SAM" id="Phobius"/>
    </source>
</evidence>
<dbReference type="GO" id="GO:0016020">
    <property type="term" value="C:membrane"/>
    <property type="evidence" value="ECO:0007669"/>
    <property type="project" value="InterPro"/>
</dbReference>
<comment type="caution">
    <text evidence="2">The sequence shown here is derived from an EMBL/GenBank/DDBJ whole genome shotgun (WGS) entry which is preliminary data.</text>
</comment>
<dbReference type="Pfam" id="PF05656">
    <property type="entry name" value="DUF805"/>
    <property type="match status" value="1"/>
</dbReference>
<feature type="transmembrane region" description="Helical" evidence="1">
    <location>
        <begin position="26"/>
        <end position="48"/>
    </location>
</feature>
<evidence type="ECO:0000313" key="3">
    <source>
        <dbReference type="Proteomes" id="UP000295696"/>
    </source>
</evidence>
<evidence type="ECO:0000313" key="2">
    <source>
        <dbReference type="EMBL" id="TCS60014.1"/>
    </source>
</evidence>
<dbReference type="InterPro" id="IPR008523">
    <property type="entry name" value="DUF805"/>
</dbReference>
<protein>
    <submittedName>
        <fullName evidence="2">Uncharacterized membrane protein YhaH (DUF805 family)</fullName>
    </submittedName>
</protein>